<evidence type="ECO:0000256" key="4">
    <source>
        <dbReference type="ARBA" id="ARBA00022630"/>
    </source>
</evidence>
<keyword evidence="9" id="KW-0411">Iron-sulfur</keyword>
<dbReference type="SUPFAM" id="SSF51395">
    <property type="entry name" value="FMN-linked oxidoreductases"/>
    <property type="match status" value="1"/>
</dbReference>
<evidence type="ECO:0000256" key="8">
    <source>
        <dbReference type="ARBA" id="ARBA00023004"/>
    </source>
</evidence>
<protein>
    <submittedName>
        <fullName evidence="11">FAD-dependent oxidoreductase</fullName>
    </submittedName>
</protein>
<comment type="cofactor">
    <cofactor evidence="2">
        <name>[4Fe-4S] cluster</name>
        <dbReference type="ChEBI" id="CHEBI:49883"/>
    </cofactor>
</comment>
<dbReference type="InterPro" id="IPR013785">
    <property type="entry name" value="Aldolase_TIM"/>
</dbReference>
<accession>A0AB33JQN7</accession>
<dbReference type="InterPro" id="IPR051793">
    <property type="entry name" value="NADH:flavin_oxidoreductase"/>
</dbReference>
<keyword evidence="6" id="KW-0479">Metal-binding</keyword>
<dbReference type="GO" id="GO:0051536">
    <property type="term" value="F:iron-sulfur cluster binding"/>
    <property type="evidence" value="ECO:0007669"/>
    <property type="project" value="UniProtKB-KW"/>
</dbReference>
<comment type="cofactor">
    <cofactor evidence="1">
        <name>FMN</name>
        <dbReference type="ChEBI" id="CHEBI:58210"/>
    </cofactor>
</comment>
<keyword evidence="5" id="KW-0288">FMN</keyword>
<dbReference type="InterPro" id="IPR036188">
    <property type="entry name" value="FAD/NAD-bd_sf"/>
</dbReference>
<gene>
    <name evidence="11" type="ORF">KCMC57_16500</name>
</gene>
<sequence length="667" mass="69790">MLPTDAVPHTDPVEPAGRIQLTDPVTLAGRTAPSRVLFGPHETNLGRRRSLSDRHVAYYRRRATGGAGLIVTETASVAADDWPYERAPLAADCLDGWRAVADACRPYGTLVLAGLGHAGGQGSSAYSQAVLRAPSRVADVVSRELPAELEHAELGTLVQDFAAAARLAADAGLDGVEIDAGQHSLLRQFLSGLTNLRSDDHGTDRSRLLREVLTAVRAAIGPGRVLGLRLCCDELAPWAGITPEQGAELAAGLAPSVDYLVVVRGSAMNLSATRPDGHTPPGFNLELCRTVRTAVAGAAPVALQGSVVETGQAQWALDDGAADLVEMTRAQIAEPDLVALLRAGHPERIRPCVLCNQRCRVRDNRNPIVSCIGEPASGHETEDQPVPGRDARPRDVLVVGAGPAGLEAARVLALRGHTVELAEQAAEPGGALRTAGALPGRERLALLADWLTAETRRLGVTLRTGVRLGSAQLDAARAAGRDVLLATGSVPGPHGFDLLGGIVVRPAELTADPTARSLPPGPVLVFDPIGDAVGVAVAELLAAAGRPTAIVTQDQVVGTQLALTGDLATANTRLQQAGVTLYKRRTVLELHDGHAVLEDVVTGRKEHVECTVLIDCGHRLPEQSLHRDHPGLPAAGDCVAPRTVHQAVLEGRRAALRLAAASEGAHR</sequence>
<evidence type="ECO:0000256" key="9">
    <source>
        <dbReference type="ARBA" id="ARBA00023014"/>
    </source>
</evidence>
<feature type="domain" description="NADH:flavin oxidoreductase/NADH oxidase N-terminal" evidence="10">
    <location>
        <begin position="23"/>
        <end position="345"/>
    </location>
</feature>
<evidence type="ECO:0000256" key="6">
    <source>
        <dbReference type="ARBA" id="ARBA00022723"/>
    </source>
</evidence>
<dbReference type="PANTHER" id="PTHR42917:SF2">
    <property type="entry name" value="2,4-DIENOYL-COA REDUCTASE [(2E)-ENOYL-COA-PRODUCING]"/>
    <property type="match status" value="1"/>
</dbReference>
<evidence type="ECO:0000256" key="7">
    <source>
        <dbReference type="ARBA" id="ARBA00023002"/>
    </source>
</evidence>
<evidence type="ECO:0000313" key="11">
    <source>
        <dbReference type="EMBL" id="BFP45282.1"/>
    </source>
</evidence>
<dbReference type="Gene3D" id="3.50.50.60">
    <property type="entry name" value="FAD/NAD(P)-binding domain"/>
    <property type="match status" value="1"/>
</dbReference>
<evidence type="ECO:0000256" key="3">
    <source>
        <dbReference type="ARBA" id="ARBA00011048"/>
    </source>
</evidence>
<dbReference type="EMBL" id="AP035881">
    <property type="protein sequence ID" value="BFP45282.1"/>
    <property type="molecule type" value="Genomic_DNA"/>
</dbReference>
<proteinExistence type="inferred from homology"/>
<organism evidence="11">
    <name type="scientific">Kitasatospora sp. CMC57</name>
    <dbReference type="NCBI Taxonomy" id="3231513"/>
    <lineage>
        <taxon>Bacteria</taxon>
        <taxon>Bacillati</taxon>
        <taxon>Actinomycetota</taxon>
        <taxon>Actinomycetes</taxon>
        <taxon>Kitasatosporales</taxon>
        <taxon>Streptomycetaceae</taxon>
        <taxon>Kitasatospora</taxon>
    </lineage>
</organism>
<keyword evidence="8" id="KW-0408">Iron</keyword>
<dbReference type="NCBIfam" id="TIGR03996">
    <property type="entry name" value="mycofact_OYE_1"/>
    <property type="match status" value="1"/>
</dbReference>
<dbReference type="Pfam" id="PF13450">
    <property type="entry name" value="NAD_binding_8"/>
    <property type="match status" value="1"/>
</dbReference>
<evidence type="ECO:0000259" key="10">
    <source>
        <dbReference type="Pfam" id="PF00724"/>
    </source>
</evidence>
<reference evidence="11" key="1">
    <citation type="submission" date="2024-07" db="EMBL/GenBank/DDBJ databases">
        <title>Complete genome sequences of cellulolytic bacteria, Kitasatospora sp. CMC57 and Streptomyces sp. CMC78, isolated from Japanese agricultural soil.</title>
        <authorList>
            <person name="Hashimoto T."/>
            <person name="Ito M."/>
            <person name="Iwamoto M."/>
            <person name="Fukahori D."/>
            <person name="Shoda T."/>
            <person name="Sakoda M."/>
            <person name="Morohoshi T."/>
            <person name="Mitsuboshi M."/>
            <person name="Nishizawa T."/>
        </authorList>
    </citation>
    <scope>NUCLEOTIDE SEQUENCE</scope>
    <source>
        <strain evidence="11">CMC57</strain>
    </source>
</reference>
<dbReference type="GO" id="GO:0046872">
    <property type="term" value="F:metal ion binding"/>
    <property type="evidence" value="ECO:0007669"/>
    <property type="project" value="UniProtKB-KW"/>
</dbReference>
<dbReference type="PRINTS" id="PR00368">
    <property type="entry name" value="FADPNR"/>
</dbReference>
<dbReference type="GO" id="GO:0033543">
    <property type="term" value="P:fatty acid beta-oxidation, unsaturated, even number, reductase/isomerase pathway"/>
    <property type="evidence" value="ECO:0007669"/>
    <property type="project" value="TreeGrafter"/>
</dbReference>
<dbReference type="GO" id="GO:0008670">
    <property type="term" value="F:2,4-dienoyl-CoA reductase (NADPH) activity"/>
    <property type="evidence" value="ECO:0007669"/>
    <property type="project" value="TreeGrafter"/>
</dbReference>
<dbReference type="InterPro" id="IPR001155">
    <property type="entry name" value="OxRdtase_FMN_N"/>
</dbReference>
<comment type="similarity">
    <text evidence="3">In the N-terminal section; belongs to the NADH:flavin oxidoreductase/NADH oxidase family.</text>
</comment>
<dbReference type="InterPro" id="IPR023967">
    <property type="entry name" value="CHP03996_oxidoreductase"/>
</dbReference>
<dbReference type="Pfam" id="PF00724">
    <property type="entry name" value="Oxidored_FMN"/>
    <property type="match status" value="1"/>
</dbReference>
<dbReference type="GO" id="GO:0010181">
    <property type="term" value="F:FMN binding"/>
    <property type="evidence" value="ECO:0007669"/>
    <property type="project" value="InterPro"/>
</dbReference>
<evidence type="ECO:0000256" key="2">
    <source>
        <dbReference type="ARBA" id="ARBA00001966"/>
    </source>
</evidence>
<evidence type="ECO:0000256" key="5">
    <source>
        <dbReference type="ARBA" id="ARBA00022643"/>
    </source>
</evidence>
<dbReference type="Gene3D" id="3.20.20.70">
    <property type="entry name" value="Aldolase class I"/>
    <property type="match status" value="1"/>
</dbReference>
<dbReference type="Gene3D" id="3.40.50.720">
    <property type="entry name" value="NAD(P)-binding Rossmann-like Domain"/>
    <property type="match status" value="1"/>
</dbReference>
<dbReference type="PANTHER" id="PTHR42917">
    <property type="entry name" value="2,4-DIENOYL-COA REDUCTASE"/>
    <property type="match status" value="1"/>
</dbReference>
<dbReference type="AlphaFoldDB" id="A0AB33JQN7"/>
<keyword evidence="4" id="KW-0285">Flavoprotein</keyword>
<evidence type="ECO:0000256" key="1">
    <source>
        <dbReference type="ARBA" id="ARBA00001917"/>
    </source>
</evidence>
<keyword evidence="7" id="KW-0560">Oxidoreductase</keyword>
<dbReference type="RefSeq" id="WP_407987802.1">
    <property type="nucleotide sequence ID" value="NZ_AP035881.2"/>
</dbReference>
<dbReference type="SUPFAM" id="SSF51905">
    <property type="entry name" value="FAD/NAD(P)-binding domain"/>
    <property type="match status" value="1"/>
</dbReference>
<name>A0AB33JQN7_9ACTN</name>